<keyword evidence="3" id="KW-0460">Magnesium</keyword>
<sequence>KERKSTPLTDKVSSLVLNFTKFTVGVATVLSATCIGLRRIPDPNSSSSFVLQNLMLGLELCIAVIPEGLPIVCALALNSGMKAMKEICNTRARTMSAVECLSSVDVFCTDKTGTLTTGKMTVVGVYVPGSEFRLLADGQAVKDDICAGQRSVVYDGPELDLIMSSA</sequence>
<dbReference type="InterPro" id="IPR023214">
    <property type="entry name" value="HAD_sf"/>
</dbReference>
<evidence type="ECO:0000313" key="7">
    <source>
        <dbReference type="EMBL" id="KMS64746.1"/>
    </source>
</evidence>
<keyword evidence="4 6" id="KW-1133">Transmembrane helix</keyword>
<organism evidence="7 8">
    <name type="scientific">Beta vulgaris subsp. vulgaris</name>
    <name type="common">Beet</name>
    <dbReference type="NCBI Taxonomy" id="3555"/>
    <lineage>
        <taxon>Eukaryota</taxon>
        <taxon>Viridiplantae</taxon>
        <taxon>Streptophyta</taxon>
        <taxon>Embryophyta</taxon>
        <taxon>Tracheophyta</taxon>
        <taxon>Spermatophyta</taxon>
        <taxon>Magnoliopsida</taxon>
        <taxon>eudicotyledons</taxon>
        <taxon>Gunneridae</taxon>
        <taxon>Pentapetalae</taxon>
        <taxon>Caryophyllales</taxon>
        <taxon>Chenopodiaceae</taxon>
        <taxon>Betoideae</taxon>
        <taxon>Beta</taxon>
    </lineage>
</organism>
<feature type="transmembrane region" description="Helical" evidence="6">
    <location>
        <begin position="50"/>
        <end position="77"/>
    </location>
</feature>
<protein>
    <recommendedName>
        <fullName evidence="9">Cation-transporting P-type ATPase C-terminal domain-containing protein</fullName>
    </recommendedName>
</protein>
<dbReference type="PANTHER" id="PTHR42861">
    <property type="entry name" value="CALCIUM-TRANSPORTING ATPASE"/>
    <property type="match status" value="1"/>
</dbReference>
<dbReference type="PROSITE" id="PS00154">
    <property type="entry name" value="ATPASE_E1_E2"/>
    <property type="match status" value="1"/>
</dbReference>
<evidence type="ECO:0000256" key="4">
    <source>
        <dbReference type="ARBA" id="ARBA00022989"/>
    </source>
</evidence>
<evidence type="ECO:0008006" key="9">
    <source>
        <dbReference type="Google" id="ProtNLM"/>
    </source>
</evidence>
<evidence type="ECO:0000256" key="5">
    <source>
        <dbReference type="ARBA" id="ARBA00023136"/>
    </source>
</evidence>
<dbReference type="Gramene" id="KMS64746">
    <property type="protein sequence ID" value="KMS64746"/>
    <property type="gene ID" value="BVRB_043080"/>
</dbReference>
<dbReference type="GO" id="GO:0016020">
    <property type="term" value="C:membrane"/>
    <property type="evidence" value="ECO:0007669"/>
    <property type="project" value="UniProtKB-SubCell"/>
</dbReference>
<feature type="transmembrane region" description="Helical" evidence="6">
    <location>
        <begin position="12"/>
        <end position="38"/>
    </location>
</feature>
<dbReference type="Proteomes" id="UP000035740">
    <property type="component" value="Unassembled WGS sequence"/>
</dbReference>
<keyword evidence="5 6" id="KW-0472">Membrane</keyword>
<accession>A0A0J7YM99</accession>
<evidence type="ECO:0000256" key="1">
    <source>
        <dbReference type="ARBA" id="ARBA00004370"/>
    </source>
</evidence>
<dbReference type="GO" id="GO:0000166">
    <property type="term" value="F:nucleotide binding"/>
    <property type="evidence" value="ECO:0007669"/>
    <property type="project" value="InterPro"/>
</dbReference>
<evidence type="ECO:0000256" key="6">
    <source>
        <dbReference type="SAM" id="Phobius"/>
    </source>
</evidence>
<keyword evidence="2 6" id="KW-0812">Transmembrane</keyword>
<dbReference type="InterPro" id="IPR023298">
    <property type="entry name" value="ATPase_P-typ_TM_dom_sf"/>
</dbReference>
<dbReference type="OrthoDB" id="3352408at2759"/>
<dbReference type="EMBL" id="KQ124024">
    <property type="protein sequence ID" value="KMS64746.1"/>
    <property type="molecule type" value="Genomic_DNA"/>
</dbReference>
<dbReference type="InterPro" id="IPR018303">
    <property type="entry name" value="ATPase_P-typ_P_site"/>
</dbReference>
<dbReference type="SUPFAM" id="SSF81665">
    <property type="entry name" value="Calcium ATPase, transmembrane domain M"/>
    <property type="match status" value="1"/>
</dbReference>
<comment type="subcellular location">
    <subcellularLocation>
        <location evidence="1">Membrane</location>
    </subcellularLocation>
</comment>
<evidence type="ECO:0000313" key="8">
    <source>
        <dbReference type="Proteomes" id="UP000035740"/>
    </source>
</evidence>
<feature type="non-terminal residue" evidence="7">
    <location>
        <position position="166"/>
    </location>
</feature>
<reference evidence="7 8" key="1">
    <citation type="journal article" date="2014" name="Nature">
        <title>The genome of the recently domesticated crop plant sugar beet (Beta vulgaris).</title>
        <authorList>
            <person name="Dohm J.C."/>
            <person name="Minoche A.E."/>
            <person name="Holtgrawe D."/>
            <person name="Capella-Gutierrez S."/>
            <person name="Zakrzewski F."/>
            <person name="Tafer H."/>
            <person name="Rupp O."/>
            <person name="Sorensen T.R."/>
            <person name="Stracke R."/>
            <person name="Reinhardt R."/>
            <person name="Goesmann A."/>
            <person name="Kraft T."/>
            <person name="Schulz B."/>
            <person name="Stadler P.F."/>
            <person name="Schmidt T."/>
            <person name="Gabaldon T."/>
            <person name="Lehrach H."/>
            <person name="Weisshaar B."/>
            <person name="Himmelbauer H."/>
        </authorList>
    </citation>
    <scope>NUCLEOTIDE SEQUENCE [LARGE SCALE GENOMIC DNA]</scope>
    <source>
        <tissue evidence="7">Taproot</tissue>
    </source>
</reference>
<dbReference type="InterPro" id="IPR023299">
    <property type="entry name" value="ATPase_P-typ_cyto_dom_N"/>
</dbReference>
<keyword evidence="8" id="KW-1185">Reference proteome</keyword>
<evidence type="ECO:0000256" key="2">
    <source>
        <dbReference type="ARBA" id="ARBA00022692"/>
    </source>
</evidence>
<gene>
    <name evidence="7" type="ORF">BVRB_043080</name>
</gene>
<evidence type="ECO:0000256" key="3">
    <source>
        <dbReference type="ARBA" id="ARBA00022842"/>
    </source>
</evidence>
<proteinExistence type="predicted"/>
<dbReference type="Gene3D" id="3.40.1110.10">
    <property type="entry name" value="Calcium-transporting ATPase, cytoplasmic domain N"/>
    <property type="match status" value="1"/>
</dbReference>
<dbReference type="Gene3D" id="3.40.50.1000">
    <property type="entry name" value="HAD superfamily/HAD-like"/>
    <property type="match status" value="1"/>
</dbReference>
<dbReference type="AlphaFoldDB" id="A0A0J7YM99"/>
<dbReference type="Gene3D" id="1.20.1110.10">
    <property type="entry name" value="Calcium-transporting ATPase, transmembrane domain"/>
    <property type="match status" value="1"/>
</dbReference>
<feature type="non-terminal residue" evidence="7">
    <location>
        <position position="1"/>
    </location>
</feature>
<name>A0A0J7YM99_BETVV</name>